<evidence type="ECO:0000313" key="8">
    <source>
        <dbReference type="Proteomes" id="UP000323708"/>
    </source>
</evidence>
<feature type="transmembrane region" description="Helical" evidence="6">
    <location>
        <begin position="21"/>
        <end position="41"/>
    </location>
</feature>
<evidence type="ECO:0000313" key="7">
    <source>
        <dbReference type="EMBL" id="KAA1188839.1"/>
    </source>
</evidence>
<evidence type="ECO:0000256" key="1">
    <source>
        <dbReference type="ARBA" id="ARBA00004651"/>
    </source>
</evidence>
<feature type="transmembrane region" description="Helical" evidence="6">
    <location>
        <begin position="88"/>
        <end position="112"/>
    </location>
</feature>
<evidence type="ECO:0000256" key="6">
    <source>
        <dbReference type="SAM" id="Phobius"/>
    </source>
</evidence>
<dbReference type="InterPro" id="IPR050833">
    <property type="entry name" value="Poly_Biosynth_Transport"/>
</dbReference>
<comment type="caution">
    <text evidence="7">The sequence shown here is derived from an EMBL/GenBank/DDBJ whole genome shotgun (WGS) entry which is preliminary data.</text>
</comment>
<keyword evidence="4 6" id="KW-1133">Transmembrane helix</keyword>
<evidence type="ECO:0000256" key="5">
    <source>
        <dbReference type="ARBA" id="ARBA00023136"/>
    </source>
</evidence>
<feature type="transmembrane region" description="Helical" evidence="6">
    <location>
        <begin position="224"/>
        <end position="250"/>
    </location>
</feature>
<feature type="transmembrane region" description="Helical" evidence="6">
    <location>
        <begin position="341"/>
        <end position="363"/>
    </location>
</feature>
<dbReference type="Proteomes" id="UP000323708">
    <property type="component" value="Unassembled WGS sequence"/>
</dbReference>
<keyword evidence="5 6" id="KW-0472">Membrane</keyword>
<feature type="transmembrane region" description="Helical" evidence="6">
    <location>
        <begin position="184"/>
        <end position="204"/>
    </location>
</feature>
<dbReference type="PANTHER" id="PTHR30250:SF11">
    <property type="entry name" value="O-ANTIGEN TRANSPORTER-RELATED"/>
    <property type="match status" value="1"/>
</dbReference>
<dbReference type="RefSeq" id="WP_149612602.1">
    <property type="nucleotide sequence ID" value="NZ_VTUX01000009.1"/>
</dbReference>
<reference evidence="7 8" key="1">
    <citation type="submission" date="2019-09" db="EMBL/GenBank/DDBJ databases">
        <authorList>
            <person name="Chen X.-Y."/>
        </authorList>
    </citation>
    <scope>NUCLEOTIDE SEQUENCE [LARGE SCALE GENOMIC DNA]</scope>
    <source>
        <strain evidence="7 8">NY5</strain>
    </source>
</reference>
<feature type="transmembrane region" description="Helical" evidence="6">
    <location>
        <begin position="47"/>
        <end position="67"/>
    </location>
</feature>
<dbReference type="EMBL" id="VTUX01000009">
    <property type="protein sequence ID" value="KAA1188839.1"/>
    <property type="molecule type" value="Genomic_DNA"/>
</dbReference>
<evidence type="ECO:0000256" key="4">
    <source>
        <dbReference type="ARBA" id="ARBA00022989"/>
    </source>
</evidence>
<evidence type="ECO:0000256" key="2">
    <source>
        <dbReference type="ARBA" id="ARBA00022475"/>
    </source>
</evidence>
<feature type="transmembrane region" description="Helical" evidence="6">
    <location>
        <begin position="270"/>
        <end position="291"/>
    </location>
</feature>
<feature type="transmembrane region" description="Helical" evidence="6">
    <location>
        <begin position="375"/>
        <end position="395"/>
    </location>
</feature>
<keyword evidence="2" id="KW-1003">Cell membrane</keyword>
<feature type="transmembrane region" description="Helical" evidence="6">
    <location>
        <begin position="312"/>
        <end position="335"/>
    </location>
</feature>
<protein>
    <submittedName>
        <fullName evidence="7">Oligosaccharide flippase family protein</fullName>
    </submittedName>
</protein>
<dbReference type="AlphaFoldDB" id="A0A5B0WSL6"/>
<gene>
    <name evidence="7" type="ORF">F0M18_16670</name>
</gene>
<accession>A0A5B0WSL6</accession>
<dbReference type="Pfam" id="PF01943">
    <property type="entry name" value="Polysacc_synt"/>
    <property type="match status" value="1"/>
</dbReference>
<dbReference type="GO" id="GO:0005886">
    <property type="term" value="C:plasma membrane"/>
    <property type="evidence" value="ECO:0007669"/>
    <property type="project" value="UniProtKB-SubCell"/>
</dbReference>
<comment type="subcellular location">
    <subcellularLocation>
        <location evidence="1">Cell membrane</location>
        <topology evidence="1">Multi-pass membrane protein</topology>
    </subcellularLocation>
</comment>
<organism evidence="7 8">
    <name type="scientific">Pseudohalioglobus sediminis</name>
    <dbReference type="NCBI Taxonomy" id="2606449"/>
    <lineage>
        <taxon>Bacteria</taxon>
        <taxon>Pseudomonadati</taxon>
        <taxon>Pseudomonadota</taxon>
        <taxon>Gammaproteobacteria</taxon>
        <taxon>Cellvibrionales</taxon>
        <taxon>Halieaceae</taxon>
        <taxon>Pseudohalioglobus</taxon>
    </lineage>
</organism>
<dbReference type="PANTHER" id="PTHR30250">
    <property type="entry name" value="PST FAMILY PREDICTED COLANIC ACID TRANSPORTER"/>
    <property type="match status" value="1"/>
</dbReference>
<feature type="transmembrane region" description="Helical" evidence="6">
    <location>
        <begin position="401"/>
        <end position="420"/>
    </location>
</feature>
<sequence>MRTSKPRDSRIGRTVIKISSFYLLNVPLVLLSSIILARLLGPEDYGRYSYVLSLVSIISLPLVAGFPQYLTRSIATSVQAKNWSEYKGLVIFSVGFVTSCGILFYLVSFILGRVVSSPESDGDLSFLLSIALLALPLNGLIAVLTGVLRGEARPETPEFSKKLLQPLLLLLLLVSVWFVDFLNLMVVLWIQVAISLVLFIFLFAKTILHSSLRGTHSIRPEFKVASWFAGIGPFMLIGVFTTFSAEIGILMLGSMSDDSDVAALRVAQRAAGFIALPLAVMNPVLSPKVVQFYKCNDTVSMQSMLREFTRKAFVFAFSLGVILALFGENLLSIAYGAEYSVIAYMPMLVLVFSNICNVAFGSVGMVLSMTGYERITLLGQLIGLSTTAVAGFIFIPSYGSVGAAGAMLAGTFSWNLFLSIQVKKRLGVSFGASKSYK</sequence>
<keyword evidence="8" id="KW-1185">Reference proteome</keyword>
<feature type="transmembrane region" description="Helical" evidence="6">
    <location>
        <begin position="159"/>
        <end position="178"/>
    </location>
</feature>
<keyword evidence="3 6" id="KW-0812">Transmembrane</keyword>
<proteinExistence type="predicted"/>
<feature type="transmembrane region" description="Helical" evidence="6">
    <location>
        <begin position="124"/>
        <end position="147"/>
    </location>
</feature>
<name>A0A5B0WSL6_9GAMM</name>
<dbReference type="InterPro" id="IPR002797">
    <property type="entry name" value="Polysacc_synth"/>
</dbReference>
<evidence type="ECO:0000256" key="3">
    <source>
        <dbReference type="ARBA" id="ARBA00022692"/>
    </source>
</evidence>